<sequence length="289" mass="31940">MWTPSDYPAAMAEALPIRMLVMHHDDLGGSHSANMAFVELFDMGVVTSGSVMVPCAWFPEIAAIARERPDLDIGVHLTLTAEFPGFRWRPLTGVKRNGLTDESGFFWSSVADARAADLKAVEEELRAQIETALEAGIDATHLDSHMGTVWQPEFVDLYQRLGEEFRLPIVLTRDVGKMAPADFNFEPEFKRSVERGNPDFQRFLMTPFGNPAPDKDAYAEIFSAAVPGLNWGAFHFTAPGDFAMISDDAPTRLAEYQFFRSGRAKTLIEAAGLSLVGMRSFRDAMRAGG</sequence>
<dbReference type="Gene3D" id="3.20.20.370">
    <property type="entry name" value="Glycoside hydrolase/deacetylase"/>
    <property type="match status" value="1"/>
</dbReference>
<evidence type="ECO:0000256" key="3">
    <source>
        <dbReference type="ARBA" id="ARBA00022801"/>
    </source>
</evidence>
<dbReference type="Pfam" id="PF04794">
    <property type="entry name" value="YdjC"/>
    <property type="match status" value="1"/>
</dbReference>
<keyword evidence="3" id="KW-0378">Hydrolase</keyword>
<evidence type="ECO:0000256" key="1">
    <source>
        <dbReference type="ARBA" id="ARBA00001946"/>
    </source>
</evidence>
<name>A0A6G4W8B1_9HYPH</name>
<dbReference type="Proteomes" id="UP001642900">
    <property type="component" value="Unassembled WGS sequence"/>
</dbReference>
<reference evidence="6 7" key="1">
    <citation type="submission" date="2020-02" db="EMBL/GenBank/DDBJ databases">
        <title>Genome sequence of strain CCNWXJ40-4.</title>
        <authorList>
            <person name="Gao J."/>
            <person name="Sun J."/>
        </authorList>
    </citation>
    <scope>NUCLEOTIDE SEQUENCE [LARGE SCALE GENOMIC DNA]</scope>
    <source>
        <strain evidence="6 7">CCNWXJ 40-4</strain>
    </source>
</reference>
<dbReference type="InterPro" id="IPR006879">
    <property type="entry name" value="YdjC-like"/>
</dbReference>
<evidence type="ECO:0000256" key="5">
    <source>
        <dbReference type="ARBA" id="ARBA00023277"/>
    </source>
</evidence>
<keyword evidence="4" id="KW-0460">Magnesium</keyword>
<accession>A0A6G4W8B1</accession>
<comment type="caution">
    <text evidence="6">The sequence shown here is derived from an EMBL/GenBank/DDBJ whole genome shotgun (WGS) entry which is preliminary data.</text>
</comment>
<dbReference type="AlphaFoldDB" id="A0A6G4W8B1"/>
<dbReference type="GO" id="GO:0005975">
    <property type="term" value="P:carbohydrate metabolic process"/>
    <property type="evidence" value="ECO:0007669"/>
    <property type="project" value="InterPro"/>
</dbReference>
<dbReference type="PANTHER" id="PTHR31609:SF1">
    <property type="entry name" value="CARBOHYDRATE DEACETYLASE"/>
    <property type="match status" value="1"/>
</dbReference>
<dbReference type="InterPro" id="IPR011330">
    <property type="entry name" value="Glyco_hydro/deAcase_b/a-brl"/>
</dbReference>
<dbReference type="GO" id="GO:0046872">
    <property type="term" value="F:metal ion binding"/>
    <property type="evidence" value="ECO:0007669"/>
    <property type="project" value="UniProtKB-KW"/>
</dbReference>
<evidence type="ECO:0000256" key="2">
    <source>
        <dbReference type="ARBA" id="ARBA00022723"/>
    </source>
</evidence>
<evidence type="ECO:0000256" key="4">
    <source>
        <dbReference type="ARBA" id="ARBA00022842"/>
    </source>
</evidence>
<dbReference type="GO" id="GO:0019213">
    <property type="term" value="F:deacetylase activity"/>
    <property type="evidence" value="ECO:0007669"/>
    <property type="project" value="TreeGrafter"/>
</dbReference>
<keyword evidence="2" id="KW-0479">Metal-binding</keyword>
<dbReference type="PANTHER" id="PTHR31609">
    <property type="entry name" value="YDJC DEACETYLASE FAMILY MEMBER"/>
    <property type="match status" value="1"/>
</dbReference>
<dbReference type="EMBL" id="JAAKZF010000004">
    <property type="protein sequence ID" value="NGO50794.1"/>
    <property type="molecule type" value="Genomic_DNA"/>
</dbReference>
<keyword evidence="5" id="KW-0119">Carbohydrate metabolism</keyword>
<evidence type="ECO:0000313" key="7">
    <source>
        <dbReference type="Proteomes" id="UP001642900"/>
    </source>
</evidence>
<evidence type="ECO:0000313" key="6">
    <source>
        <dbReference type="EMBL" id="NGO50794.1"/>
    </source>
</evidence>
<protein>
    <submittedName>
        <fullName evidence="6">ChbG/HpnK family deacetylase</fullName>
    </submittedName>
</protein>
<organism evidence="6 7">
    <name type="scientific">Allomesorhizobium camelthorni</name>
    <dbReference type="NCBI Taxonomy" id="475069"/>
    <lineage>
        <taxon>Bacteria</taxon>
        <taxon>Pseudomonadati</taxon>
        <taxon>Pseudomonadota</taxon>
        <taxon>Alphaproteobacteria</taxon>
        <taxon>Hyphomicrobiales</taxon>
        <taxon>Phyllobacteriaceae</taxon>
        <taxon>Allomesorhizobium</taxon>
    </lineage>
</organism>
<comment type="cofactor">
    <cofactor evidence="1">
        <name>Mg(2+)</name>
        <dbReference type="ChEBI" id="CHEBI:18420"/>
    </cofactor>
</comment>
<dbReference type="SUPFAM" id="SSF88713">
    <property type="entry name" value="Glycoside hydrolase/deacetylase"/>
    <property type="match status" value="1"/>
</dbReference>
<keyword evidence="7" id="KW-1185">Reference proteome</keyword>
<dbReference type="CDD" id="cd10802">
    <property type="entry name" value="YdjC_TTHB029_like"/>
    <property type="match status" value="1"/>
</dbReference>
<proteinExistence type="predicted"/>
<dbReference type="GO" id="GO:0016787">
    <property type="term" value="F:hydrolase activity"/>
    <property type="evidence" value="ECO:0007669"/>
    <property type="project" value="UniProtKB-KW"/>
</dbReference>
<gene>
    <name evidence="6" type="ORF">G6N73_06305</name>
</gene>